<proteinExistence type="predicted"/>
<dbReference type="Pfam" id="PF16983">
    <property type="entry name" value="MFS_MOT1"/>
    <property type="match status" value="2"/>
</dbReference>
<feature type="transmembrane region" description="Helical" evidence="1">
    <location>
        <begin position="12"/>
        <end position="33"/>
    </location>
</feature>
<dbReference type="AlphaFoldDB" id="Q6ARK8"/>
<accession>Q6ARK8</accession>
<keyword evidence="3" id="KW-1185">Reference proteome</keyword>
<name>Q6ARK8_DESPS</name>
<feature type="transmembrane region" description="Helical" evidence="1">
    <location>
        <begin position="40"/>
        <end position="61"/>
    </location>
</feature>
<keyword evidence="1" id="KW-0812">Transmembrane</keyword>
<keyword evidence="1" id="KW-0472">Membrane</keyword>
<dbReference type="GO" id="GO:0015098">
    <property type="term" value="F:molybdate ion transmembrane transporter activity"/>
    <property type="evidence" value="ECO:0007669"/>
    <property type="project" value="InterPro"/>
</dbReference>
<dbReference type="EMBL" id="CR522870">
    <property type="protein sequence ID" value="CAG35017.1"/>
    <property type="molecule type" value="Genomic_DNA"/>
</dbReference>
<dbReference type="InterPro" id="IPR031563">
    <property type="entry name" value="MOT1/MOT2"/>
</dbReference>
<dbReference type="RefSeq" id="WP_011187533.1">
    <property type="nucleotide sequence ID" value="NC_006138.1"/>
</dbReference>
<feature type="transmembrane region" description="Helical" evidence="1">
    <location>
        <begin position="81"/>
        <end position="101"/>
    </location>
</feature>
<evidence type="ECO:0000256" key="1">
    <source>
        <dbReference type="SAM" id="Phobius"/>
    </source>
</evidence>
<feature type="transmembrane region" description="Helical" evidence="1">
    <location>
        <begin position="153"/>
        <end position="175"/>
    </location>
</feature>
<feature type="transmembrane region" description="Helical" evidence="1">
    <location>
        <begin position="364"/>
        <end position="389"/>
    </location>
</feature>
<feature type="transmembrane region" description="Helical" evidence="1">
    <location>
        <begin position="182"/>
        <end position="201"/>
    </location>
</feature>
<dbReference type="PANTHER" id="PTHR31970:SF9">
    <property type="entry name" value="MOLYBDATE TRANSPORTER 2"/>
    <property type="match status" value="1"/>
</dbReference>
<feature type="transmembrane region" description="Helical" evidence="1">
    <location>
        <begin position="306"/>
        <end position="323"/>
    </location>
</feature>
<reference evidence="3" key="1">
    <citation type="journal article" date="2004" name="Environ. Microbiol.">
        <title>The genome of Desulfotalea psychrophila, a sulfate-reducing bacterium from permanently cold Arctic sediments.</title>
        <authorList>
            <person name="Rabus R."/>
            <person name="Ruepp A."/>
            <person name="Frickey T."/>
            <person name="Rattei T."/>
            <person name="Fartmann B."/>
            <person name="Stark M."/>
            <person name="Bauer M."/>
            <person name="Zibat A."/>
            <person name="Lombardot T."/>
            <person name="Becker I."/>
            <person name="Amann J."/>
            <person name="Gellner K."/>
            <person name="Teeling H."/>
            <person name="Leuschner W.D."/>
            <person name="Gloeckner F.-O."/>
            <person name="Lupas A.N."/>
            <person name="Amann R."/>
            <person name="Klenk H.-P."/>
        </authorList>
    </citation>
    <scope>NUCLEOTIDE SEQUENCE [LARGE SCALE GENOMIC DNA]</scope>
    <source>
        <strain evidence="3">DSM 12343 / LSv54</strain>
    </source>
</reference>
<dbReference type="Proteomes" id="UP000000602">
    <property type="component" value="Chromosome"/>
</dbReference>
<gene>
    <name evidence="2" type="ordered locus">DP0288</name>
</gene>
<dbReference type="PANTHER" id="PTHR31970">
    <property type="match status" value="1"/>
</dbReference>
<evidence type="ECO:0000313" key="3">
    <source>
        <dbReference type="Proteomes" id="UP000000602"/>
    </source>
</evidence>
<dbReference type="STRING" id="177439.DP0288"/>
<dbReference type="OrthoDB" id="7361398at2"/>
<protein>
    <submittedName>
        <fullName evidence="2">Probable sulfate permease (SulP)</fullName>
    </submittedName>
</protein>
<dbReference type="eggNOG" id="COG0659">
    <property type="taxonomic scope" value="Bacteria"/>
</dbReference>
<sequence length="399" mass="42397">MSHRFAYNRMELAGSLGDLGTLLPITIAMILVVGLHPTGIFISIGLFYILSGSYFGITVPVQPMKVVGAYAIATGMQPSQLVASTLLMGVLLLIIGATGAIETIRRQTDTSVIRGIQLSTGVMLMTGGVKFIMGTSNLQIMQNAVEPSLILQAIGPIPISIILGILASLITFLLLDSRRFPAALMVILAGFTTGITLGRGIDIGVGNLGFHLPQILPFGIPALPDFTFALFILVLPQLPMTLGNAVLAYTDLSHKYFGEKAARVSNRKVCISMGLANVLSFFVGGMPLCHGAGGLAAHYRFGARTAGSNIFIGLFFLLVAIIFGDKSVQLLNLLPLSILGALLLFAGVQLALTIMDLKRREDYFVATIMLGITLASNLAAGFIAGIIIAKCLKWERFSI</sequence>
<dbReference type="HOGENOM" id="CLU_032158_1_0_7"/>
<dbReference type="KEGG" id="dps:DP0288"/>
<feature type="transmembrane region" description="Helical" evidence="1">
    <location>
        <begin position="226"/>
        <end position="249"/>
    </location>
</feature>
<evidence type="ECO:0000313" key="2">
    <source>
        <dbReference type="EMBL" id="CAG35017.1"/>
    </source>
</evidence>
<feature type="transmembrane region" description="Helical" evidence="1">
    <location>
        <begin position="330"/>
        <end position="352"/>
    </location>
</feature>
<feature type="transmembrane region" description="Helical" evidence="1">
    <location>
        <begin position="113"/>
        <end position="133"/>
    </location>
</feature>
<feature type="transmembrane region" description="Helical" evidence="1">
    <location>
        <begin position="269"/>
        <end position="286"/>
    </location>
</feature>
<organism evidence="2 3">
    <name type="scientific">Desulfotalea psychrophila (strain LSv54 / DSM 12343)</name>
    <dbReference type="NCBI Taxonomy" id="177439"/>
    <lineage>
        <taxon>Bacteria</taxon>
        <taxon>Pseudomonadati</taxon>
        <taxon>Thermodesulfobacteriota</taxon>
        <taxon>Desulfobulbia</taxon>
        <taxon>Desulfobulbales</taxon>
        <taxon>Desulfocapsaceae</taxon>
        <taxon>Desulfotalea</taxon>
    </lineage>
</organism>
<keyword evidence="1" id="KW-1133">Transmembrane helix</keyword>